<evidence type="ECO:0000256" key="1">
    <source>
        <dbReference type="ARBA" id="ARBA00022737"/>
    </source>
</evidence>
<dbReference type="InterPro" id="IPR019734">
    <property type="entry name" value="TPR_rpt"/>
</dbReference>
<dbReference type="SMART" id="SM00028">
    <property type="entry name" value="TPR"/>
    <property type="match status" value="3"/>
</dbReference>
<evidence type="ECO:0000256" key="2">
    <source>
        <dbReference type="ARBA" id="ARBA00022803"/>
    </source>
</evidence>
<dbReference type="SUPFAM" id="SSF48452">
    <property type="entry name" value="TPR-like"/>
    <property type="match status" value="1"/>
</dbReference>
<proteinExistence type="predicted"/>
<evidence type="ECO:0000313" key="4">
    <source>
        <dbReference type="EMBL" id="ABR55732.1"/>
    </source>
</evidence>
<feature type="repeat" description="TPR" evidence="3">
    <location>
        <begin position="76"/>
        <end position="109"/>
    </location>
</feature>
<dbReference type="HOGENOM" id="CLU_023242_1_0_2"/>
<dbReference type="Proteomes" id="UP000001106">
    <property type="component" value="Chromosome"/>
</dbReference>
<keyword evidence="1" id="KW-0677">Repeat</keyword>
<sequence length="470" mass="56548">MNWEGYLKKGNEYKDKEDYDKAIEYYNEALKNYPYKFKWRIFINLGHCYYLKKDYDEAIKNYKEASKNDYPDKEKWIVCINLGQCYNSKKEYDKAIEYYKKGLRLGGKEIKKYGYNSAIISTYIELENIDDNDKRNEYFGSLVKIMGEIDNFKEELKVNNNKDNPIIAHYTKPHVITDMLKLKENKEEKENKEDKTPYFRLYEVCYMNDPEEGMTLKEIMEKEDEITQLYNIYEDENSKKDMKKENYTFLGSFIVGEGGNEKEYKDIDKLFLWRTYGKDGDKEEAKGICICINKEFFDQNSDNLSNYPMNINNNDNPSETILEYGENPDEFCLYKVIYEDTNELITVLKKIDKYAKDLDLKNNKIKKLLNRLLDELRYLVKSKHYTEEKEYRIIKRYNINKEIDINEINKNKIKIDYDIFSPRLYIEIEKDFTEYIDKIVLGPRLENKDSWKSYLNYKDIDVMESTCPFK</sequence>
<protein>
    <submittedName>
        <fullName evidence="4">TPR repeat-containing protein</fullName>
    </submittedName>
</protein>
<dbReference type="KEGG" id="mae:Maeo_0140"/>
<dbReference type="RefSeq" id="WP_011972864.1">
    <property type="nucleotide sequence ID" value="NC_009635.1"/>
</dbReference>
<dbReference type="AlphaFoldDB" id="A6UTB0"/>
<name>A6UTB0_META3</name>
<feature type="repeat" description="TPR" evidence="3">
    <location>
        <begin position="3"/>
        <end position="36"/>
    </location>
</feature>
<dbReference type="InterPro" id="IPR013105">
    <property type="entry name" value="TPR_2"/>
</dbReference>
<dbReference type="PANTHER" id="PTHR45586">
    <property type="entry name" value="TPR REPEAT-CONTAINING PROTEIN PA4667"/>
    <property type="match status" value="1"/>
</dbReference>
<dbReference type="Pfam" id="PF07719">
    <property type="entry name" value="TPR_2"/>
    <property type="match status" value="1"/>
</dbReference>
<evidence type="ECO:0000313" key="5">
    <source>
        <dbReference type="Proteomes" id="UP000001106"/>
    </source>
</evidence>
<dbReference type="eggNOG" id="arCOG03032">
    <property type="taxonomic scope" value="Archaea"/>
</dbReference>
<dbReference type="GeneID" id="5326365"/>
<dbReference type="PROSITE" id="PS50005">
    <property type="entry name" value="TPR"/>
    <property type="match status" value="3"/>
</dbReference>
<dbReference type="PANTHER" id="PTHR45586:SF1">
    <property type="entry name" value="LIPOPOLYSACCHARIDE ASSEMBLY PROTEIN B"/>
    <property type="match status" value="1"/>
</dbReference>
<keyword evidence="2 3" id="KW-0802">TPR repeat</keyword>
<dbReference type="InterPro" id="IPR011990">
    <property type="entry name" value="TPR-like_helical_dom_sf"/>
</dbReference>
<dbReference type="OrthoDB" id="115601at2157"/>
<dbReference type="Pfam" id="PF13424">
    <property type="entry name" value="TPR_12"/>
    <property type="match status" value="1"/>
</dbReference>
<dbReference type="EMBL" id="CP000743">
    <property type="protein sequence ID" value="ABR55732.1"/>
    <property type="molecule type" value="Genomic_DNA"/>
</dbReference>
<gene>
    <name evidence="4" type="ordered locus">Maeo_0140</name>
</gene>
<accession>A6UTB0</accession>
<evidence type="ECO:0000256" key="3">
    <source>
        <dbReference type="PROSITE-ProRule" id="PRU00339"/>
    </source>
</evidence>
<dbReference type="STRING" id="419665.Maeo_0140"/>
<dbReference type="Pfam" id="PF11185">
    <property type="entry name" value="DUF2971"/>
    <property type="match status" value="1"/>
</dbReference>
<dbReference type="InterPro" id="IPR021352">
    <property type="entry name" value="DUF2971"/>
</dbReference>
<dbReference type="Gene3D" id="1.25.40.10">
    <property type="entry name" value="Tetratricopeptide repeat domain"/>
    <property type="match status" value="1"/>
</dbReference>
<keyword evidence="5" id="KW-1185">Reference proteome</keyword>
<reference evidence="4" key="1">
    <citation type="submission" date="2007-06" db="EMBL/GenBank/DDBJ databases">
        <title>Complete sequence of Methanococcus aeolicus Nankai-3.</title>
        <authorList>
            <consortium name="US DOE Joint Genome Institute"/>
            <person name="Copeland A."/>
            <person name="Lucas S."/>
            <person name="Lapidus A."/>
            <person name="Barry K."/>
            <person name="Glavina del Rio T."/>
            <person name="Dalin E."/>
            <person name="Tice H."/>
            <person name="Pitluck S."/>
            <person name="Chain P."/>
            <person name="Malfatti S."/>
            <person name="Shin M."/>
            <person name="Vergez L."/>
            <person name="Schmutz J."/>
            <person name="Larimer F."/>
            <person name="Land M."/>
            <person name="Hauser L."/>
            <person name="Kyrpides N."/>
            <person name="Lykidis A."/>
            <person name="Sieprawska-Lupa M."/>
            <person name="Whitman W.B."/>
            <person name="Richardson P."/>
        </authorList>
    </citation>
    <scope>NUCLEOTIDE SEQUENCE [LARGE SCALE GENOMIC DNA]</scope>
    <source>
        <strain evidence="4">Nankai-3</strain>
    </source>
</reference>
<organism evidence="4 5">
    <name type="scientific">Methanococcus aeolicus (strain ATCC BAA-1280 / DSM 17508 / OCM 812 / Nankai-3)</name>
    <dbReference type="NCBI Taxonomy" id="419665"/>
    <lineage>
        <taxon>Archaea</taxon>
        <taxon>Methanobacteriati</taxon>
        <taxon>Methanobacteriota</taxon>
        <taxon>Methanomada group</taxon>
        <taxon>Methanococci</taxon>
        <taxon>Methanococcales</taxon>
        <taxon>Methanococcaceae</taxon>
        <taxon>Methanococcus</taxon>
    </lineage>
</organism>
<dbReference type="InterPro" id="IPR051012">
    <property type="entry name" value="CellSynth/LPSAsmb/PSIAsmb"/>
</dbReference>
<feature type="repeat" description="TPR" evidence="3">
    <location>
        <begin position="39"/>
        <end position="72"/>
    </location>
</feature>